<accession>A0A2T0Q2B1</accession>
<evidence type="ECO:0000256" key="4">
    <source>
        <dbReference type="SAM" id="MobiDB-lite"/>
    </source>
</evidence>
<dbReference type="InterPro" id="IPR057326">
    <property type="entry name" value="KR_dom"/>
</dbReference>
<feature type="domain" description="Ketoreductase" evidence="5">
    <location>
        <begin position="24"/>
        <end position="206"/>
    </location>
</feature>
<dbReference type="PRINTS" id="PR00080">
    <property type="entry name" value="SDRFAMILY"/>
</dbReference>
<evidence type="ECO:0000313" key="6">
    <source>
        <dbReference type="EMBL" id="PRX97818.1"/>
    </source>
</evidence>
<keyword evidence="2" id="KW-0560">Oxidoreductase</keyword>
<dbReference type="Gene3D" id="3.40.50.720">
    <property type="entry name" value="NAD(P)-binding Rossmann-like Domain"/>
    <property type="match status" value="1"/>
</dbReference>
<dbReference type="SUPFAM" id="SSF51735">
    <property type="entry name" value="NAD(P)-binding Rossmann-fold domains"/>
    <property type="match status" value="1"/>
</dbReference>
<evidence type="ECO:0000313" key="7">
    <source>
        <dbReference type="Proteomes" id="UP000237846"/>
    </source>
</evidence>
<comment type="caution">
    <text evidence="6">The sequence shown here is derived from an EMBL/GenBank/DDBJ whole genome shotgun (WGS) entry which is preliminary data.</text>
</comment>
<feature type="region of interest" description="Disordered" evidence="4">
    <location>
        <begin position="326"/>
        <end position="346"/>
    </location>
</feature>
<gene>
    <name evidence="6" type="ORF">CLV72_105168</name>
</gene>
<reference evidence="6 7" key="1">
    <citation type="submission" date="2018-03" db="EMBL/GenBank/DDBJ databases">
        <title>Genomic Encyclopedia of Archaeal and Bacterial Type Strains, Phase II (KMG-II): from individual species to whole genera.</title>
        <authorList>
            <person name="Goeker M."/>
        </authorList>
    </citation>
    <scope>NUCLEOTIDE SEQUENCE [LARGE SCALE GENOMIC DNA]</scope>
    <source>
        <strain evidence="6 7">DSM 45601</strain>
    </source>
</reference>
<comment type="similarity">
    <text evidence="1 3">Belongs to the short-chain dehydrogenases/reductases (SDR) family.</text>
</comment>
<name>A0A2T0Q2B1_9ACTN</name>
<dbReference type="InterPro" id="IPR036291">
    <property type="entry name" value="NAD(P)-bd_dom_sf"/>
</dbReference>
<evidence type="ECO:0000259" key="5">
    <source>
        <dbReference type="SMART" id="SM00822"/>
    </source>
</evidence>
<dbReference type="PRINTS" id="PR00081">
    <property type="entry name" value="GDHRDH"/>
</dbReference>
<keyword evidence="7" id="KW-1185">Reference proteome</keyword>
<dbReference type="EMBL" id="PVZC01000005">
    <property type="protein sequence ID" value="PRX97818.1"/>
    <property type="molecule type" value="Genomic_DNA"/>
</dbReference>
<proteinExistence type="inferred from homology"/>
<dbReference type="PANTHER" id="PTHR44196">
    <property type="entry name" value="DEHYDROGENASE/REDUCTASE SDR FAMILY MEMBER 7B"/>
    <property type="match status" value="1"/>
</dbReference>
<protein>
    <submittedName>
        <fullName evidence="6">Short-subunit dehydrogenase</fullName>
    </submittedName>
</protein>
<dbReference type="SMART" id="SM00822">
    <property type="entry name" value="PKS_KR"/>
    <property type="match status" value="1"/>
</dbReference>
<dbReference type="Pfam" id="PF00106">
    <property type="entry name" value="adh_short"/>
    <property type="match status" value="1"/>
</dbReference>
<dbReference type="InterPro" id="IPR002347">
    <property type="entry name" value="SDR_fam"/>
</dbReference>
<dbReference type="Proteomes" id="UP000237846">
    <property type="component" value="Unassembled WGS sequence"/>
</dbReference>
<evidence type="ECO:0000256" key="2">
    <source>
        <dbReference type="ARBA" id="ARBA00023002"/>
    </source>
</evidence>
<evidence type="ECO:0000256" key="1">
    <source>
        <dbReference type="ARBA" id="ARBA00006484"/>
    </source>
</evidence>
<organism evidence="6 7">
    <name type="scientific">Allonocardiopsis opalescens</name>
    <dbReference type="NCBI Taxonomy" id="1144618"/>
    <lineage>
        <taxon>Bacteria</taxon>
        <taxon>Bacillati</taxon>
        <taxon>Actinomycetota</taxon>
        <taxon>Actinomycetes</taxon>
        <taxon>Streptosporangiales</taxon>
        <taxon>Allonocardiopsis</taxon>
    </lineage>
</organism>
<evidence type="ECO:0000256" key="3">
    <source>
        <dbReference type="RuleBase" id="RU000363"/>
    </source>
</evidence>
<dbReference type="GO" id="GO:0016020">
    <property type="term" value="C:membrane"/>
    <property type="evidence" value="ECO:0007669"/>
    <property type="project" value="TreeGrafter"/>
</dbReference>
<dbReference type="PANTHER" id="PTHR44196:SF1">
    <property type="entry name" value="DEHYDROGENASE_REDUCTASE SDR FAMILY MEMBER 7B"/>
    <property type="match status" value="1"/>
</dbReference>
<dbReference type="GO" id="GO:0016491">
    <property type="term" value="F:oxidoreductase activity"/>
    <property type="evidence" value="ECO:0007669"/>
    <property type="project" value="UniProtKB-KW"/>
</dbReference>
<sequence>MAGALVAGAVVGARMRAARDLTGKTALVTGGSRGLGLLLAREFGRAGCRVLICARDGEELDRAVSLLREQGVDAHARACDLRDPDQTAGLVRRVRAEGGLDLLVNNAGIIQVGPVEAMTDDDFADAMDTMFWAPYRLTRALLPELALRRGHLVTISSVGGRISVPHLLPYSCAKFAEAALSQGLDAESAGTGVKVTTVVPGLMRTGSHQRVELSGRPRAEYGWFSLGASLPLVSMDAERAAAQIVQAVRKGRRHVVLTPLARLAVLADGASPGLTQWALRATGRLMPAAPARRPGRQGGAAARERTGKVMRALTGLNDAAARRFNQRREAAEGAGRAERAERVPGR</sequence>
<dbReference type="AlphaFoldDB" id="A0A2T0Q2B1"/>